<sequence>MLPPQVLKLSLQRFKLLENEEGITNSRV</sequence>
<organism evidence="1 2">
    <name type="scientific">Nelumbo nucifera</name>
    <name type="common">Sacred lotus</name>
    <dbReference type="NCBI Taxonomy" id="4432"/>
    <lineage>
        <taxon>Eukaryota</taxon>
        <taxon>Viridiplantae</taxon>
        <taxon>Streptophyta</taxon>
        <taxon>Embryophyta</taxon>
        <taxon>Tracheophyta</taxon>
        <taxon>Spermatophyta</taxon>
        <taxon>Magnoliopsida</taxon>
        <taxon>Proteales</taxon>
        <taxon>Nelumbonaceae</taxon>
        <taxon>Nelumbo</taxon>
    </lineage>
</organism>
<dbReference type="EMBL" id="DUZY01000002">
    <property type="protein sequence ID" value="DAD30081.1"/>
    <property type="molecule type" value="Genomic_DNA"/>
</dbReference>
<comment type="caution">
    <text evidence="1">The sequence shown here is derived from an EMBL/GenBank/DDBJ whole genome shotgun (WGS) entry which is preliminary data.</text>
</comment>
<proteinExistence type="predicted"/>
<accession>A0A822YF23</accession>
<dbReference type="Proteomes" id="UP000607653">
    <property type="component" value="Unassembled WGS sequence"/>
</dbReference>
<reference evidence="1 2" key="1">
    <citation type="journal article" date="2020" name="Mol. Biol. Evol.">
        <title>Distinct Expression and Methylation Patterns for Genes with Different Fates following a Single Whole-Genome Duplication in Flowering Plants.</title>
        <authorList>
            <person name="Shi T."/>
            <person name="Rahmani R.S."/>
            <person name="Gugger P.F."/>
            <person name="Wang M."/>
            <person name="Li H."/>
            <person name="Zhang Y."/>
            <person name="Li Z."/>
            <person name="Wang Q."/>
            <person name="Van de Peer Y."/>
            <person name="Marchal K."/>
            <person name="Chen J."/>
        </authorList>
    </citation>
    <scope>NUCLEOTIDE SEQUENCE [LARGE SCALE GENOMIC DNA]</scope>
    <source>
        <tissue evidence="1">Leaf</tissue>
    </source>
</reference>
<protein>
    <submittedName>
        <fullName evidence="1">Uncharacterized protein</fullName>
    </submittedName>
</protein>
<evidence type="ECO:0000313" key="2">
    <source>
        <dbReference type="Proteomes" id="UP000607653"/>
    </source>
</evidence>
<dbReference type="AlphaFoldDB" id="A0A822YF23"/>
<evidence type="ECO:0000313" key="1">
    <source>
        <dbReference type="EMBL" id="DAD30081.1"/>
    </source>
</evidence>
<name>A0A822YF23_NELNU</name>
<gene>
    <name evidence="1" type="ORF">HUJ06_031549</name>
</gene>
<keyword evidence="2" id="KW-1185">Reference proteome</keyword>